<evidence type="ECO:0000313" key="2">
    <source>
        <dbReference type="EMBL" id="QHS86594.1"/>
    </source>
</evidence>
<protein>
    <submittedName>
        <fullName evidence="2">Uncharacterized protein</fullName>
    </submittedName>
</protein>
<evidence type="ECO:0000256" key="1">
    <source>
        <dbReference type="SAM" id="MobiDB-lite"/>
    </source>
</evidence>
<accession>A0A6C0B470</accession>
<dbReference type="AlphaFoldDB" id="A0A6C0B470"/>
<dbReference type="EMBL" id="MN739058">
    <property type="protein sequence ID" value="QHS86594.1"/>
    <property type="molecule type" value="Genomic_DNA"/>
</dbReference>
<name>A0A6C0B470_9ZZZZ</name>
<proteinExistence type="predicted"/>
<feature type="region of interest" description="Disordered" evidence="1">
    <location>
        <begin position="1"/>
        <end position="27"/>
    </location>
</feature>
<reference evidence="2" key="1">
    <citation type="journal article" date="2020" name="Nature">
        <title>Giant virus diversity and host interactions through global metagenomics.</title>
        <authorList>
            <person name="Schulz F."/>
            <person name="Roux S."/>
            <person name="Paez-Espino D."/>
            <person name="Jungbluth S."/>
            <person name="Walsh D.A."/>
            <person name="Denef V.J."/>
            <person name="McMahon K.D."/>
            <person name="Konstantinidis K.T."/>
            <person name="Eloe-Fadrosh E.A."/>
            <person name="Kyrpides N.C."/>
            <person name="Woyke T."/>
        </authorList>
    </citation>
    <scope>NUCLEOTIDE SEQUENCE</scope>
    <source>
        <strain evidence="2">GVMAG-M-3300009422-16</strain>
    </source>
</reference>
<feature type="compositionally biased region" description="Polar residues" evidence="1">
    <location>
        <begin position="1"/>
        <end position="14"/>
    </location>
</feature>
<sequence>MNSSLKINTIAQSSEKPKKQEDTSATPTIYSPASIVTNIDKLLDGSSGKLKKVWKKNKFIRSTLSKHS</sequence>
<organism evidence="2">
    <name type="scientific">viral metagenome</name>
    <dbReference type="NCBI Taxonomy" id="1070528"/>
    <lineage>
        <taxon>unclassified sequences</taxon>
        <taxon>metagenomes</taxon>
        <taxon>organismal metagenomes</taxon>
    </lineage>
</organism>